<dbReference type="InterPro" id="IPR045180">
    <property type="entry name" value="La_dom_prot"/>
</dbReference>
<evidence type="ECO:0000313" key="5">
    <source>
        <dbReference type="EMBL" id="KLU87567.1"/>
    </source>
</evidence>
<evidence type="ECO:0000259" key="4">
    <source>
        <dbReference type="PROSITE" id="PS50961"/>
    </source>
</evidence>
<dbReference type="eggNOG" id="KOG2590">
    <property type="taxonomic scope" value="Eukaryota"/>
</dbReference>
<dbReference type="Pfam" id="PF05383">
    <property type="entry name" value="La"/>
    <property type="match status" value="1"/>
</dbReference>
<dbReference type="InterPro" id="IPR006607">
    <property type="entry name" value="DM15"/>
</dbReference>
<protein>
    <recommendedName>
        <fullName evidence="4">HTH La-type RNA-binding domain-containing protein</fullName>
    </recommendedName>
</protein>
<dbReference type="CDD" id="cd07323">
    <property type="entry name" value="LAM"/>
    <property type="match status" value="1"/>
</dbReference>
<feature type="compositionally biased region" description="Basic and acidic residues" evidence="3">
    <location>
        <begin position="152"/>
        <end position="177"/>
    </location>
</feature>
<evidence type="ECO:0000256" key="2">
    <source>
        <dbReference type="PROSITE-ProRule" id="PRU00332"/>
    </source>
</evidence>
<feature type="compositionally biased region" description="Low complexity" evidence="3">
    <location>
        <begin position="891"/>
        <end position="901"/>
    </location>
</feature>
<dbReference type="Gene3D" id="1.10.10.10">
    <property type="entry name" value="Winged helix-like DNA-binding domain superfamily/Winged helix DNA-binding domain"/>
    <property type="match status" value="1"/>
</dbReference>
<feature type="compositionally biased region" description="Polar residues" evidence="3">
    <location>
        <begin position="566"/>
        <end position="581"/>
    </location>
</feature>
<organism evidence="6 7">
    <name type="scientific">Magnaporthiopsis poae (strain ATCC 64411 / 73-15)</name>
    <name type="common">Kentucky bluegrass fungus</name>
    <name type="synonym">Magnaporthe poae</name>
    <dbReference type="NCBI Taxonomy" id="644358"/>
    <lineage>
        <taxon>Eukaryota</taxon>
        <taxon>Fungi</taxon>
        <taxon>Dikarya</taxon>
        <taxon>Ascomycota</taxon>
        <taxon>Pezizomycotina</taxon>
        <taxon>Sordariomycetes</taxon>
        <taxon>Sordariomycetidae</taxon>
        <taxon>Magnaporthales</taxon>
        <taxon>Magnaporthaceae</taxon>
        <taxon>Magnaporthiopsis</taxon>
    </lineage>
</organism>
<dbReference type="GO" id="GO:0048255">
    <property type="term" value="P:mRNA stabilization"/>
    <property type="evidence" value="ECO:0007669"/>
    <property type="project" value="InterPro"/>
</dbReference>
<evidence type="ECO:0000256" key="3">
    <source>
        <dbReference type="SAM" id="MobiDB-lite"/>
    </source>
</evidence>
<evidence type="ECO:0000313" key="6">
    <source>
        <dbReference type="EnsemblFungi" id="MAPG_06564T0"/>
    </source>
</evidence>
<reference evidence="5" key="2">
    <citation type="submission" date="2010-05" db="EMBL/GenBank/DDBJ databases">
        <title>The Genome Sequence of Magnaporthe poae strain ATCC 64411.</title>
        <authorList>
            <consortium name="The Broad Institute Genome Sequencing Platform"/>
            <consortium name="Broad Institute Genome Sequencing Center for Infectious Disease"/>
            <person name="Ma L.-J."/>
            <person name="Dead R."/>
            <person name="Young S."/>
            <person name="Zeng Q."/>
            <person name="Koehrsen M."/>
            <person name="Alvarado L."/>
            <person name="Berlin A."/>
            <person name="Chapman S.B."/>
            <person name="Chen Z."/>
            <person name="Freedman E."/>
            <person name="Gellesch M."/>
            <person name="Goldberg J."/>
            <person name="Griggs A."/>
            <person name="Gujja S."/>
            <person name="Heilman E.R."/>
            <person name="Heiman D."/>
            <person name="Hepburn T."/>
            <person name="Howarth C."/>
            <person name="Jen D."/>
            <person name="Larson L."/>
            <person name="Mehta T."/>
            <person name="Neiman D."/>
            <person name="Pearson M."/>
            <person name="Roberts A."/>
            <person name="Saif S."/>
            <person name="Shea T."/>
            <person name="Shenoy N."/>
            <person name="Sisk P."/>
            <person name="Stolte C."/>
            <person name="Sykes S."/>
            <person name="Walk T."/>
            <person name="White J."/>
            <person name="Yandava C."/>
            <person name="Haas B."/>
            <person name="Nusbaum C."/>
            <person name="Birren B."/>
        </authorList>
    </citation>
    <scope>NUCLEOTIDE SEQUENCE</scope>
    <source>
        <strain evidence="5">ATCC 64411</strain>
    </source>
</reference>
<dbReference type="GO" id="GO:0045727">
    <property type="term" value="P:positive regulation of translation"/>
    <property type="evidence" value="ECO:0007669"/>
    <property type="project" value="TreeGrafter"/>
</dbReference>
<feature type="compositionally biased region" description="Low complexity" evidence="3">
    <location>
        <begin position="113"/>
        <end position="134"/>
    </location>
</feature>
<keyword evidence="1 2" id="KW-0694">RNA-binding</keyword>
<evidence type="ECO:0000313" key="7">
    <source>
        <dbReference type="Proteomes" id="UP000011715"/>
    </source>
</evidence>
<keyword evidence="7" id="KW-1185">Reference proteome</keyword>
<feature type="region of interest" description="Disordered" evidence="3">
    <location>
        <begin position="869"/>
        <end position="913"/>
    </location>
</feature>
<sequence>MATTVAKPAVPIDTMASAPAFSYAQAARGQVVPPPTSQPDNPAPPSNSSLGKDDNASTTNTIATSATSSNASDIQDLPKALQESTDLSNLKNLDSELSSVVGSIGLDSRDDAASAAGSQSQGPSKGPGSSVVASQAGDAPDLRRPRKGKKAKSSEKDDEQEKAKESLKVFEPPKVELSEAPIPTVNVWRQRKEERAAATAKPAAVAPAKPAAAAAETPADAIKALGTKKPTPSPTDEPSEPGNKTPSTAANARAPRKSADATRVAPANENVARRTAPRGSRMQGKDERTSGSENPPSVQDAALWPSIELAAADEAKKKASEKPEQLEKPERPEDGAAAKPRQKKEWVAVPITPTYTYETQFTHPKQPRTRGGGRGGRETGTGRGGHVPPTSASPVEKDTTTPGGLPPKIASEGRERPRDTSAAVTHPRQTSQAPGVPKRGGPESSTREPRKTPTVSANDKPKVEYGATAYPPKGGEAPARGPRPEVGNGEQPHIDRRRQSADRREPKSHDPAGDNGNNLPVRESRGERGRGGYRGRGGANHSSASSHHQPSSFVPNGQRYMGGGSAISTQPFSPTANQYQPFSAHANGNRRVPARAQSGPSHSAQRLQNGAAGPGRMPSLPIPVSNPEFPPVQAYQPAYVNPGYGGEDYILQGLKQQIEYYFSPDNLLRDIYLRARMDSQGYVLLKTIAQFKRVQQLAPRYEFIQAACAQSQEVDYVVGDDGVERLRSRRDMTPFIFDMQKRVDESRNNGPTGVVYHNLDRQSPYGNGFGHPVYTASPTAFHSDFHQNGGEHVHPMYAANGVHFAHGVVMGGDYANGLRYNGESQLSANVPDFSPISHQRPSLEAFQRFQDADIPKLKVILDGSSKSCAATNGTGPAPDEGSTAEHLRNGASAPATSSSETAEADRATQPDSASYADFHQKAIGQRQDAAPGETPQEMHNLYKFWLDLLSNTFNVKLYSEFRQLAIEDGTKQPASVAGLRYLLAFYEGLFNSRRAYPEDFDAHYQQAKGIVDSIPSMPNGEAHA</sequence>
<feature type="compositionally biased region" description="Polar residues" evidence="3">
    <location>
        <begin position="598"/>
        <end position="608"/>
    </location>
</feature>
<dbReference type="EnsemblFungi" id="MAPG_06564T0">
    <property type="protein sequence ID" value="MAPG_06564T0"/>
    <property type="gene ID" value="MAPG_06564"/>
</dbReference>
<dbReference type="SMART" id="SM00715">
    <property type="entry name" value="LA"/>
    <property type="match status" value="1"/>
</dbReference>
<reference evidence="5" key="3">
    <citation type="submission" date="2011-03" db="EMBL/GenBank/DDBJ databases">
        <title>Annotation of Magnaporthe poae ATCC 64411.</title>
        <authorList>
            <person name="Ma L.-J."/>
            <person name="Dead R."/>
            <person name="Young S.K."/>
            <person name="Zeng Q."/>
            <person name="Gargeya S."/>
            <person name="Fitzgerald M."/>
            <person name="Haas B."/>
            <person name="Abouelleil A."/>
            <person name="Alvarado L."/>
            <person name="Arachchi H.M."/>
            <person name="Berlin A."/>
            <person name="Brown A."/>
            <person name="Chapman S.B."/>
            <person name="Chen Z."/>
            <person name="Dunbar C."/>
            <person name="Freedman E."/>
            <person name="Gearin G."/>
            <person name="Gellesch M."/>
            <person name="Goldberg J."/>
            <person name="Griggs A."/>
            <person name="Gujja S."/>
            <person name="Heiman D."/>
            <person name="Howarth C."/>
            <person name="Larson L."/>
            <person name="Lui A."/>
            <person name="MacDonald P.J.P."/>
            <person name="Mehta T."/>
            <person name="Montmayeur A."/>
            <person name="Murphy C."/>
            <person name="Neiman D."/>
            <person name="Pearson M."/>
            <person name="Priest M."/>
            <person name="Roberts A."/>
            <person name="Saif S."/>
            <person name="Shea T."/>
            <person name="Shenoy N."/>
            <person name="Sisk P."/>
            <person name="Stolte C."/>
            <person name="Sykes S."/>
            <person name="Yandava C."/>
            <person name="Wortman J."/>
            <person name="Nusbaum C."/>
            <person name="Birren B."/>
        </authorList>
    </citation>
    <scope>NUCLEOTIDE SEQUENCE</scope>
    <source>
        <strain evidence="5">ATCC 64411</strain>
    </source>
</reference>
<feature type="region of interest" description="Disordered" evidence="3">
    <location>
        <begin position="109"/>
        <end position="616"/>
    </location>
</feature>
<accession>A0A0C4E2D0</accession>
<dbReference type="AlphaFoldDB" id="A0A0C4E2D0"/>
<dbReference type="Pfam" id="PF21071">
    <property type="entry name" value="LARP1_HEAT"/>
    <property type="match status" value="1"/>
</dbReference>
<name>A0A0C4E2D0_MAGP6</name>
<dbReference type="Proteomes" id="UP000011715">
    <property type="component" value="Unassembled WGS sequence"/>
</dbReference>
<dbReference type="GO" id="GO:0005829">
    <property type="term" value="C:cytosol"/>
    <property type="evidence" value="ECO:0007669"/>
    <property type="project" value="TreeGrafter"/>
</dbReference>
<feature type="compositionally biased region" description="Low complexity" evidence="3">
    <location>
        <begin position="541"/>
        <end position="552"/>
    </location>
</feature>
<feature type="compositionally biased region" description="Pro residues" evidence="3">
    <location>
        <begin position="32"/>
        <end position="45"/>
    </location>
</feature>
<dbReference type="EMBL" id="ADBL01001593">
    <property type="status" value="NOT_ANNOTATED_CDS"/>
    <property type="molecule type" value="Genomic_DNA"/>
</dbReference>
<feature type="compositionally biased region" description="Basic and acidic residues" evidence="3">
    <location>
        <begin position="313"/>
        <end position="336"/>
    </location>
</feature>
<dbReference type="OrthoDB" id="340227at2759"/>
<dbReference type="PANTHER" id="PTHR22792">
    <property type="entry name" value="LUPUS LA PROTEIN-RELATED"/>
    <property type="match status" value="1"/>
</dbReference>
<feature type="compositionally biased region" description="Basic and acidic residues" evidence="3">
    <location>
        <begin position="492"/>
        <end position="512"/>
    </location>
</feature>
<dbReference type="InterPro" id="IPR006630">
    <property type="entry name" value="La_HTH"/>
</dbReference>
<dbReference type="EMBL" id="GL876970">
    <property type="protein sequence ID" value="KLU87567.1"/>
    <property type="molecule type" value="Genomic_DNA"/>
</dbReference>
<dbReference type="SUPFAM" id="SSF46785">
    <property type="entry name" value="Winged helix' DNA-binding domain"/>
    <property type="match status" value="1"/>
</dbReference>
<proteinExistence type="predicted"/>
<feature type="domain" description="HTH La-type RNA-binding" evidence="4">
    <location>
        <begin position="644"/>
        <end position="737"/>
    </location>
</feature>
<gene>
    <name evidence="5" type="ORF">MAPG_06564</name>
</gene>
<dbReference type="OMA" id="WPTPQVA"/>
<feature type="compositionally biased region" description="Polar residues" evidence="3">
    <location>
        <begin position="353"/>
        <end position="363"/>
    </location>
</feature>
<dbReference type="PANTHER" id="PTHR22792:SF132">
    <property type="entry name" value="LA-RELATED PROTEIN 1"/>
    <property type="match status" value="1"/>
</dbReference>
<dbReference type="InterPro" id="IPR036388">
    <property type="entry name" value="WH-like_DNA-bd_sf"/>
</dbReference>
<reference evidence="6" key="5">
    <citation type="submission" date="2015-06" db="UniProtKB">
        <authorList>
            <consortium name="EnsemblFungi"/>
        </authorList>
    </citation>
    <scope>IDENTIFICATION</scope>
    <source>
        <strain evidence="6">ATCC 64411</strain>
    </source>
</reference>
<dbReference type="InterPro" id="IPR036390">
    <property type="entry name" value="WH_DNA-bd_sf"/>
</dbReference>
<feature type="compositionally biased region" description="Low complexity" evidence="3">
    <location>
        <begin position="56"/>
        <end position="74"/>
    </location>
</feature>
<dbReference type="VEuPathDB" id="FungiDB:MAPG_06564"/>
<dbReference type="GO" id="GO:0000339">
    <property type="term" value="F:RNA cap binding"/>
    <property type="evidence" value="ECO:0007669"/>
    <property type="project" value="InterPro"/>
</dbReference>
<dbReference type="GO" id="GO:0010494">
    <property type="term" value="C:cytoplasmic stress granule"/>
    <property type="evidence" value="ECO:0007669"/>
    <property type="project" value="TreeGrafter"/>
</dbReference>
<evidence type="ECO:0000256" key="1">
    <source>
        <dbReference type="ARBA" id="ARBA00022884"/>
    </source>
</evidence>
<dbReference type="STRING" id="644358.A0A0C4E2D0"/>
<dbReference type="PROSITE" id="PS50961">
    <property type="entry name" value="HTH_LA"/>
    <property type="match status" value="1"/>
</dbReference>
<reference evidence="7" key="1">
    <citation type="submission" date="2010-05" db="EMBL/GenBank/DDBJ databases">
        <title>The genome sequence of Magnaporthe poae strain ATCC 64411.</title>
        <authorList>
            <person name="Ma L.-J."/>
            <person name="Dead R."/>
            <person name="Young S."/>
            <person name="Zeng Q."/>
            <person name="Koehrsen M."/>
            <person name="Alvarado L."/>
            <person name="Berlin A."/>
            <person name="Chapman S.B."/>
            <person name="Chen Z."/>
            <person name="Freedman E."/>
            <person name="Gellesch M."/>
            <person name="Goldberg J."/>
            <person name="Griggs A."/>
            <person name="Gujja S."/>
            <person name="Heilman E.R."/>
            <person name="Heiman D."/>
            <person name="Hepburn T."/>
            <person name="Howarth C."/>
            <person name="Jen D."/>
            <person name="Larson L."/>
            <person name="Mehta T."/>
            <person name="Neiman D."/>
            <person name="Pearson M."/>
            <person name="Roberts A."/>
            <person name="Saif S."/>
            <person name="Shea T."/>
            <person name="Shenoy N."/>
            <person name="Sisk P."/>
            <person name="Stolte C."/>
            <person name="Sykes S."/>
            <person name="Walk T."/>
            <person name="White J."/>
            <person name="Yandava C."/>
            <person name="Haas B."/>
            <person name="Nusbaum C."/>
            <person name="Birren B."/>
        </authorList>
    </citation>
    <scope>NUCLEOTIDE SEQUENCE [LARGE SCALE GENOMIC DNA]</scope>
    <source>
        <strain evidence="7">ATCC 64411 / 73-15</strain>
    </source>
</reference>
<feature type="compositionally biased region" description="Gly residues" evidence="3">
    <location>
        <begin position="370"/>
        <end position="385"/>
    </location>
</feature>
<feature type="compositionally biased region" description="Low complexity" evidence="3">
    <location>
        <begin position="197"/>
        <end position="236"/>
    </location>
</feature>
<feature type="region of interest" description="Disordered" evidence="3">
    <location>
        <begin position="26"/>
        <end position="80"/>
    </location>
</feature>
<reference evidence="6" key="4">
    <citation type="journal article" date="2015" name="G3 (Bethesda)">
        <title>Genome sequences of three phytopathogenic species of the Magnaporthaceae family of fungi.</title>
        <authorList>
            <person name="Okagaki L.H."/>
            <person name="Nunes C.C."/>
            <person name="Sailsbery J."/>
            <person name="Clay B."/>
            <person name="Brown D."/>
            <person name="John T."/>
            <person name="Oh Y."/>
            <person name="Young N."/>
            <person name="Fitzgerald M."/>
            <person name="Haas B.J."/>
            <person name="Zeng Q."/>
            <person name="Young S."/>
            <person name="Adiconis X."/>
            <person name="Fan L."/>
            <person name="Levin J.Z."/>
            <person name="Mitchell T.K."/>
            <person name="Okubara P.A."/>
            <person name="Farman M.L."/>
            <person name="Kohn L.M."/>
            <person name="Birren B."/>
            <person name="Ma L.-J."/>
            <person name="Dean R.A."/>
        </authorList>
    </citation>
    <scope>NUCLEOTIDE SEQUENCE</scope>
    <source>
        <strain evidence="6">ATCC 64411 / 73-15</strain>
    </source>
</reference>